<dbReference type="Proteomes" id="UP000249248">
    <property type="component" value="Unassembled WGS sequence"/>
</dbReference>
<reference evidence="1 2" key="1">
    <citation type="submission" date="2018-06" db="EMBL/GenBank/DDBJ databases">
        <title>The draft genome sequence of Crocinitomix sp. SM1701.</title>
        <authorList>
            <person name="Zhang X."/>
        </authorList>
    </citation>
    <scope>NUCLEOTIDE SEQUENCE [LARGE SCALE GENOMIC DNA]</scope>
    <source>
        <strain evidence="1 2">SM1701</strain>
    </source>
</reference>
<proteinExistence type="predicted"/>
<dbReference type="InterPro" id="IPR045470">
    <property type="entry name" value="DUF6495"/>
</dbReference>
<dbReference type="Pfam" id="PF20105">
    <property type="entry name" value="DUF6495"/>
    <property type="match status" value="1"/>
</dbReference>
<evidence type="ECO:0000313" key="2">
    <source>
        <dbReference type="Proteomes" id="UP000249248"/>
    </source>
</evidence>
<protein>
    <recommendedName>
        <fullName evidence="3">Histidyl-tRNA synthetase</fullName>
    </recommendedName>
</protein>
<evidence type="ECO:0008006" key="3">
    <source>
        <dbReference type="Google" id="ProtNLM"/>
    </source>
</evidence>
<gene>
    <name evidence="1" type="ORF">DNU06_06590</name>
</gene>
<dbReference type="RefSeq" id="WP_111062452.1">
    <property type="nucleotide sequence ID" value="NZ_JBHUCU010000027.1"/>
</dbReference>
<name>A0A2W1N392_9FLAO</name>
<dbReference type="AlphaFoldDB" id="A0A2W1N392"/>
<keyword evidence="2" id="KW-1185">Reference proteome</keyword>
<dbReference type="EMBL" id="QKSB01000003">
    <property type="protein sequence ID" value="PZE17491.1"/>
    <property type="molecule type" value="Genomic_DNA"/>
</dbReference>
<comment type="caution">
    <text evidence="1">The sequence shown here is derived from an EMBL/GenBank/DDBJ whole genome shotgun (WGS) entry which is preliminary data.</text>
</comment>
<accession>A0A2W1N392</accession>
<evidence type="ECO:0000313" key="1">
    <source>
        <dbReference type="EMBL" id="PZE17491.1"/>
    </source>
</evidence>
<sequence>MAKYRTLSITELESFEKEFISFLVINGIEADNWEEIKKNEPIKANKIIEQFSAVVFESIFRKNMFIDFISAKTIKCFQFLADSVQLIGLDAEEGSEVDFMKANSIRECIIQNEAHLKVYQSNKKYIKSREEEMYNMVQSGANLSKGELFKQIALLL</sequence>
<organism evidence="1 2">
    <name type="scientific">Putridiphycobacter roseus</name>
    <dbReference type="NCBI Taxonomy" id="2219161"/>
    <lineage>
        <taxon>Bacteria</taxon>
        <taxon>Pseudomonadati</taxon>
        <taxon>Bacteroidota</taxon>
        <taxon>Flavobacteriia</taxon>
        <taxon>Flavobacteriales</taxon>
        <taxon>Crocinitomicaceae</taxon>
        <taxon>Putridiphycobacter</taxon>
    </lineage>
</organism>
<dbReference type="OrthoDB" id="956723at2"/>